<organism evidence="1">
    <name type="scientific">Tanacetum cinerariifolium</name>
    <name type="common">Dalmatian daisy</name>
    <name type="synonym">Chrysanthemum cinerariifolium</name>
    <dbReference type="NCBI Taxonomy" id="118510"/>
    <lineage>
        <taxon>Eukaryota</taxon>
        <taxon>Viridiplantae</taxon>
        <taxon>Streptophyta</taxon>
        <taxon>Embryophyta</taxon>
        <taxon>Tracheophyta</taxon>
        <taxon>Spermatophyta</taxon>
        <taxon>Magnoliopsida</taxon>
        <taxon>eudicotyledons</taxon>
        <taxon>Gunneridae</taxon>
        <taxon>Pentapetalae</taxon>
        <taxon>asterids</taxon>
        <taxon>campanulids</taxon>
        <taxon>Asterales</taxon>
        <taxon>Asteraceae</taxon>
        <taxon>Asteroideae</taxon>
        <taxon>Anthemideae</taxon>
        <taxon>Anthemidinae</taxon>
        <taxon>Tanacetum</taxon>
    </lineage>
</organism>
<accession>A0A6L2MQY2</accession>
<dbReference type="AlphaFoldDB" id="A0A6L2MQY2"/>
<protein>
    <submittedName>
        <fullName evidence="1">Uncharacterized protein</fullName>
    </submittedName>
</protein>
<proteinExistence type="predicted"/>
<comment type="caution">
    <text evidence="1">The sequence shown here is derived from an EMBL/GenBank/DDBJ whole genome shotgun (WGS) entry which is preliminary data.</text>
</comment>
<dbReference type="EMBL" id="BKCJ010007263">
    <property type="protein sequence ID" value="GEU76358.1"/>
    <property type="molecule type" value="Genomic_DNA"/>
</dbReference>
<name>A0A6L2MQY2_TANCI</name>
<reference evidence="1" key="1">
    <citation type="journal article" date="2019" name="Sci. Rep.">
        <title>Draft genome of Tanacetum cinerariifolium, the natural source of mosquito coil.</title>
        <authorList>
            <person name="Yamashiro T."/>
            <person name="Shiraishi A."/>
            <person name="Satake H."/>
            <person name="Nakayama K."/>
        </authorList>
    </citation>
    <scope>NUCLEOTIDE SEQUENCE</scope>
</reference>
<sequence>MIGFSALSSNESDEVDIDSMTIAEYKLHIAKQGLKKNPLNDHSYSFTSNPQPVDKELSFEKDVERLRQLLTPTVHALPEPNLVVQPYVLLIPYPDEVKVVRQEELDNDIDSIPTQEPDVNDDLIQPLIPQTVHTMPPYDAYVVTDTKPILEELLEEFEDEILYITLVDEEADFNPIRDIKELKLLIDIDHESSFTKIKAFLCIITTNVEFEPFIQQLNPLPSVSQSLKSSTKMGKKRREMTSPLWLLQPRDGRMDIYSGSWMDISGCWADIYGSSRDISGCWSDIYSGPVQIYSGASQIYSGSWMDIFARWTDITGSCLDISGRNGNSGITIEEYMFSLKLKRLLETAKFITEKLLSTGNDDDDEIGIKQSSENISIEPSCNMPRNERHKWLRFDTQGYTEEEQLDFKTPVRGQAPELVNTTDFFFLRSMDEGTMMLGGQFIAQLGIHFRVITEQSLHTLTTKVLELPTINLEELIRLRICKRLMDTIVWVVVCPQRHQVEAMGKAAEIDPEAPQDAHVGQEDVQADLAPQMPQEAIPASRNIAQRLHKVKEKVHQLSKGLRDQHVMIEGFVSEQARYSAWMVDRMIEFIEQRGLRYQRV</sequence>
<evidence type="ECO:0000313" key="1">
    <source>
        <dbReference type="EMBL" id="GEU76358.1"/>
    </source>
</evidence>
<gene>
    <name evidence="1" type="ORF">Tci_048336</name>
</gene>